<dbReference type="Gene3D" id="3.40.50.1820">
    <property type="entry name" value="alpha/beta hydrolase"/>
    <property type="match status" value="1"/>
</dbReference>
<accession>A0A437LR65</accession>
<dbReference type="InterPro" id="IPR029058">
    <property type="entry name" value="AB_hydrolase_fold"/>
</dbReference>
<dbReference type="RefSeq" id="WP_127680441.1">
    <property type="nucleotide sequence ID" value="NZ_SACM01000001.1"/>
</dbReference>
<dbReference type="InterPro" id="IPR058180">
    <property type="entry name" value="BPSS1187-like"/>
</dbReference>
<evidence type="ECO:0000313" key="1">
    <source>
        <dbReference type="EMBL" id="RVT87851.1"/>
    </source>
</evidence>
<dbReference type="OrthoDB" id="651780at2"/>
<reference evidence="1 2" key="1">
    <citation type="submission" date="2019-01" db="EMBL/GenBank/DDBJ databases">
        <authorList>
            <person name="Chen W.-M."/>
        </authorList>
    </citation>
    <scope>NUCLEOTIDE SEQUENCE [LARGE SCALE GENOMIC DNA]</scope>
    <source>
        <strain evidence="1 2">CCP-18</strain>
    </source>
</reference>
<proteinExistence type="predicted"/>
<sequence>MPPTTAEREVLPADTDPGIRTALSPHRVRAPNMASAPKGRLFVFLPGTGATPASYRQILRVGAERGYHAVGLSYPNAEAVGVLCLQSLDADCHGKVRNEVMTGTDASPLVAVPTTESVLHRLTKLLLWLHAQSPAEGWGGFLRPNGEPDWSRITVAGHSQGGGHAAWMAQQVAVQRAVYFASPADWDARLDRPAAWVARGSMATPAQRQWGFLHEDDPLVPLGTATRLWAALGLPGPSTRVDGLPAPWGGSQQLLTRLPPSAVPGSGSPAYHGAPVADAALPLLGDGSPAYAALWAAMVFPD</sequence>
<organism evidence="1 2">
    <name type="scientific">Inhella crocodyli</name>
    <dbReference type="NCBI Taxonomy" id="2499851"/>
    <lineage>
        <taxon>Bacteria</taxon>
        <taxon>Pseudomonadati</taxon>
        <taxon>Pseudomonadota</taxon>
        <taxon>Betaproteobacteria</taxon>
        <taxon>Burkholderiales</taxon>
        <taxon>Sphaerotilaceae</taxon>
        <taxon>Inhella</taxon>
    </lineage>
</organism>
<dbReference type="SUPFAM" id="SSF53474">
    <property type="entry name" value="alpha/beta-Hydrolases"/>
    <property type="match status" value="1"/>
</dbReference>
<comment type="caution">
    <text evidence="1">The sequence shown here is derived from an EMBL/GenBank/DDBJ whole genome shotgun (WGS) entry which is preliminary data.</text>
</comment>
<evidence type="ECO:0008006" key="3">
    <source>
        <dbReference type="Google" id="ProtNLM"/>
    </source>
</evidence>
<name>A0A437LR65_9BURK</name>
<dbReference type="Proteomes" id="UP000288587">
    <property type="component" value="Unassembled WGS sequence"/>
</dbReference>
<keyword evidence="2" id="KW-1185">Reference proteome</keyword>
<protein>
    <recommendedName>
        <fullName evidence="3">Alpha/beta hydrolase</fullName>
    </recommendedName>
</protein>
<dbReference type="NCBIfam" id="NF047580">
    <property type="entry name" value="BPSS1187_fam"/>
    <property type="match status" value="1"/>
</dbReference>
<dbReference type="AlphaFoldDB" id="A0A437LR65"/>
<gene>
    <name evidence="1" type="ORF">EOD73_02190</name>
</gene>
<dbReference type="EMBL" id="SACM01000001">
    <property type="protein sequence ID" value="RVT87851.1"/>
    <property type="molecule type" value="Genomic_DNA"/>
</dbReference>
<evidence type="ECO:0000313" key="2">
    <source>
        <dbReference type="Proteomes" id="UP000288587"/>
    </source>
</evidence>